<evidence type="ECO:0000313" key="1">
    <source>
        <dbReference type="EMBL" id="TGL88054.1"/>
    </source>
</evidence>
<organism evidence="1 2">
    <name type="scientific">Leptospira yasudae</name>
    <dbReference type="NCBI Taxonomy" id="2202201"/>
    <lineage>
        <taxon>Bacteria</taxon>
        <taxon>Pseudomonadati</taxon>
        <taxon>Spirochaetota</taxon>
        <taxon>Spirochaetia</taxon>
        <taxon>Leptospirales</taxon>
        <taxon>Leptospiraceae</taxon>
        <taxon>Leptospira</taxon>
    </lineage>
</organism>
<gene>
    <name evidence="1" type="ORF">EHQ83_03630</name>
</gene>
<name>A0A6N4R0R2_9LEPT</name>
<evidence type="ECO:0000313" key="2">
    <source>
        <dbReference type="Proteomes" id="UP000297613"/>
    </source>
</evidence>
<dbReference type="EMBL" id="RQGM01000012">
    <property type="protein sequence ID" value="TGL88054.1"/>
    <property type="molecule type" value="Genomic_DNA"/>
</dbReference>
<protein>
    <submittedName>
        <fullName evidence="1">Uncharacterized protein</fullName>
    </submittedName>
</protein>
<dbReference type="Proteomes" id="UP000297613">
    <property type="component" value="Unassembled WGS sequence"/>
</dbReference>
<sequence>MTFHSATNITIDRIYQGDIFEKVSFIESYVEIDGQFELNVLEFPYILILTQDCDLEQNKNERLKNLDKNDKFLISILAAPLYIAEHIFDGNHLTEIKIKTEKHSSDSKKKIKQNQNQRFHYIELDKVFNLPPLVIDFKHYFSITLNSLEKQMENKICAIEPIYRESISQRFAHYLSRIGLPNTDIVDKESTFA</sequence>
<comment type="caution">
    <text evidence="1">The sequence shown here is derived from an EMBL/GenBank/DDBJ whole genome shotgun (WGS) entry which is preliminary data.</text>
</comment>
<proteinExistence type="predicted"/>
<dbReference type="AlphaFoldDB" id="A0A6N4R0R2"/>
<dbReference type="RefSeq" id="WP_135570596.1">
    <property type="nucleotide sequence ID" value="NZ_RQGK01000025.1"/>
</dbReference>
<reference evidence="1 2" key="1">
    <citation type="journal article" date="2019" name="PLoS Negl. Trop. Dis.">
        <title>Revisiting the worldwide diversity of Leptospira species in the environment.</title>
        <authorList>
            <person name="Vincent A.T."/>
            <person name="Schiettekatte O."/>
            <person name="Bourhy P."/>
            <person name="Veyrier F.J."/>
            <person name="Picardeau M."/>
        </authorList>
    </citation>
    <scope>NUCLEOTIDE SEQUENCE [LARGE SCALE GENOMIC DNA]</scope>
    <source>
        <strain evidence="1 2">201702445</strain>
    </source>
</reference>
<accession>A0A6N4R0R2</accession>